<evidence type="ECO:0000256" key="5">
    <source>
        <dbReference type="SAM" id="SignalP"/>
    </source>
</evidence>
<dbReference type="InterPro" id="IPR034718">
    <property type="entry name" value="RlpA"/>
</dbReference>
<sequence>MTRRSNPSAMVAALMLAIALGGCASTRIGPGAGVYQRGEAGYYAARFDGRTTASGETYNPHALTAAHRSLPMGSWVRVVNLDNHRHVTVRINDRGPFVHGRVIDLSAAAAKRLKMRRQGVVPVTLQILSEPH</sequence>
<dbReference type="SUPFAM" id="SSF50685">
    <property type="entry name" value="Barwin-like endoglucanases"/>
    <property type="match status" value="1"/>
</dbReference>
<dbReference type="GO" id="GO:0005886">
    <property type="term" value="C:plasma membrane"/>
    <property type="evidence" value="ECO:0007669"/>
    <property type="project" value="UniProtKB-SubCell"/>
</dbReference>
<keyword evidence="3" id="KW-0472">Membrane</keyword>
<comment type="caution">
    <text evidence="7">The sequence shown here is derived from an EMBL/GenBank/DDBJ whole genome shotgun (WGS) entry which is preliminary data.</text>
</comment>
<organism evidence="7 8">
    <name type="scientific">Salinisphaera hydrothermalis (strain C41B8)</name>
    <dbReference type="NCBI Taxonomy" id="1304275"/>
    <lineage>
        <taxon>Bacteria</taxon>
        <taxon>Pseudomonadati</taxon>
        <taxon>Pseudomonadota</taxon>
        <taxon>Gammaproteobacteria</taxon>
        <taxon>Salinisphaerales</taxon>
        <taxon>Salinisphaeraceae</taxon>
        <taxon>Salinisphaera</taxon>
    </lineage>
</organism>
<dbReference type="NCBIfam" id="TIGR00413">
    <property type="entry name" value="rlpA"/>
    <property type="match status" value="1"/>
</dbReference>
<dbReference type="InterPro" id="IPR036908">
    <property type="entry name" value="RlpA-like_sf"/>
</dbReference>
<feature type="signal peptide" evidence="5">
    <location>
        <begin position="1"/>
        <end position="24"/>
    </location>
</feature>
<dbReference type="Proteomes" id="UP000028302">
    <property type="component" value="Unassembled WGS sequence"/>
</dbReference>
<dbReference type="PANTHER" id="PTHR34183">
    <property type="entry name" value="ENDOLYTIC PEPTIDOGLYCAN TRANSGLYCOSYLASE RLPA"/>
    <property type="match status" value="1"/>
</dbReference>
<dbReference type="EMBL" id="APNK01000033">
    <property type="protein sequence ID" value="KEZ76313.1"/>
    <property type="molecule type" value="Genomic_DNA"/>
</dbReference>
<keyword evidence="3" id="KW-0564">Palmitate</keyword>
<feature type="domain" description="RlpA-like protein double-psi beta-barrel" evidence="6">
    <location>
        <begin position="37"/>
        <end position="124"/>
    </location>
</feature>
<proteinExistence type="inferred from homology"/>
<gene>
    <name evidence="3" type="primary">rlpA</name>
    <name evidence="7" type="ORF">C41B8_15590</name>
</gene>
<dbReference type="GO" id="GO:0008932">
    <property type="term" value="F:lytic endotransglycosylase activity"/>
    <property type="evidence" value="ECO:0007669"/>
    <property type="project" value="UniProtKB-UniRule"/>
</dbReference>
<keyword evidence="3 7" id="KW-0449">Lipoprotein</keyword>
<keyword evidence="2 3" id="KW-0961">Cell wall biogenesis/degradation</keyword>
<keyword evidence="5" id="KW-0732">Signal</keyword>
<dbReference type="HAMAP" id="MF_02071">
    <property type="entry name" value="RlpA"/>
    <property type="match status" value="1"/>
</dbReference>
<evidence type="ECO:0000256" key="1">
    <source>
        <dbReference type="ARBA" id="ARBA00023239"/>
    </source>
</evidence>
<accession>A0A084IHX9</accession>
<protein>
    <recommendedName>
        <fullName evidence="3">Endolytic peptidoglycan transglycosylase RlpA</fullName>
        <ecNumber evidence="3">4.2.2.-</ecNumber>
    </recommendedName>
</protein>
<feature type="chain" id="PRO_5009982590" description="Endolytic peptidoglycan transglycosylase RlpA" evidence="5">
    <location>
        <begin position="25"/>
        <end position="132"/>
    </location>
</feature>
<dbReference type="eggNOG" id="COG0797">
    <property type="taxonomic scope" value="Bacteria"/>
</dbReference>
<evidence type="ECO:0000256" key="4">
    <source>
        <dbReference type="RuleBase" id="RU003495"/>
    </source>
</evidence>
<dbReference type="AlphaFoldDB" id="A0A084IHX9"/>
<comment type="similarity">
    <text evidence="3 4">Belongs to the RlpA family.</text>
</comment>
<dbReference type="Pfam" id="PF03330">
    <property type="entry name" value="DPBB_1"/>
    <property type="match status" value="1"/>
</dbReference>
<keyword evidence="1 3" id="KW-0456">Lyase</keyword>
<dbReference type="GO" id="GO:0000270">
    <property type="term" value="P:peptidoglycan metabolic process"/>
    <property type="evidence" value="ECO:0007669"/>
    <property type="project" value="UniProtKB-UniRule"/>
</dbReference>
<dbReference type="STRING" id="1304275.C41B8_15590"/>
<dbReference type="PANTHER" id="PTHR34183:SF8">
    <property type="entry name" value="ENDOLYTIC PEPTIDOGLYCAN TRANSGLYCOSYLASE RLPA-RELATED"/>
    <property type="match status" value="1"/>
</dbReference>
<evidence type="ECO:0000313" key="8">
    <source>
        <dbReference type="Proteomes" id="UP000028302"/>
    </source>
</evidence>
<comment type="subcellular location">
    <subcellularLocation>
        <location evidence="3">Cell membrane</location>
        <topology evidence="3">Lipid-anchor</topology>
    </subcellularLocation>
</comment>
<dbReference type="PATRIC" id="fig|1304275.5.peg.3189"/>
<evidence type="ECO:0000313" key="7">
    <source>
        <dbReference type="EMBL" id="KEZ76313.1"/>
    </source>
</evidence>
<reference evidence="7 8" key="1">
    <citation type="submission" date="2013-03" db="EMBL/GenBank/DDBJ databases">
        <title>Salinisphaera hydrothermalis C41B8 Genome Sequencing.</title>
        <authorList>
            <person name="Li C."/>
            <person name="Lai Q."/>
            <person name="Shao Z."/>
        </authorList>
    </citation>
    <scope>NUCLEOTIDE SEQUENCE [LARGE SCALE GENOMIC DNA]</scope>
    <source>
        <strain evidence="7 8">C41B8</strain>
    </source>
</reference>
<evidence type="ECO:0000256" key="3">
    <source>
        <dbReference type="HAMAP-Rule" id="MF_02071"/>
    </source>
</evidence>
<dbReference type="EC" id="4.2.2.-" evidence="3"/>
<dbReference type="Gene3D" id="2.40.40.10">
    <property type="entry name" value="RlpA-like domain"/>
    <property type="match status" value="1"/>
</dbReference>
<evidence type="ECO:0000256" key="2">
    <source>
        <dbReference type="ARBA" id="ARBA00023316"/>
    </source>
</evidence>
<comment type="function">
    <text evidence="3">Lytic transglycosylase with a strong preference for naked glycan strands that lack stem peptides.</text>
</comment>
<dbReference type="PROSITE" id="PS51257">
    <property type="entry name" value="PROKAR_LIPOPROTEIN"/>
    <property type="match status" value="1"/>
</dbReference>
<keyword evidence="8" id="KW-1185">Reference proteome</keyword>
<keyword evidence="3" id="KW-1003">Cell membrane</keyword>
<name>A0A084IHX9_SALHC</name>
<dbReference type="InterPro" id="IPR012997">
    <property type="entry name" value="RplA"/>
</dbReference>
<dbReference type="InterPro" id="IPR009009">
    <property type="entry name" value="RlpA-like_DPBB"/>
</dbReference>
<dbReference type="GO" id="GO:0071555">
    <property type="term" value="P:cell wall organization"/>
    <property type="evidence" value="ECO:0007669"/>
    <property type="project" value="UniProtKB-KW"/>
</dbReference>
<dbReference type="CDD" id="cd22268">
    <property type="entry name" value="DPBB_RlpA-like"/>
    <property type="match status" value="1"/>
</dbReference>
<evidence type="ECO:0000259" key="6">
    <source>
        <dbReference type="Pfam" id="PF03330"/>
    </source>
</evidence>